<accession>A0A9P0I2T5</accession>
<keyword evidence="5" id="KW-0788">Thiol protease</keyword>
<dbReference type="Gene3D" id="3.40.630.20">
    <property type="entry name" value="Peptidase C15, pyroglutamyl peptidase I-like"/>
    <property type="match status" value="1"/>
</dbReference>
<keyword evidence="4" id="KW-0378">Hydrolase</keyword>
<dbReference type="Proteomes" id="UP001153321">
    <property type="component" value="Chromosome 20"/>
</dbReference>
<comment type="similarity">
    <text evidence="1">Belongs to the peptidase C15 family.</text>
</comment>
<dbReference type="PRINTS" id="PR00706">
    <property type="entry name" value="PYROGLUPTASE"/>
</dbReference>
<evidence type="ECO:0000256" key="3">
    <source>
        <dbReference type="ARBA" id="ARBA00022670"/>
    </source>
</evidence>
<dbReference type="InterPro" id="IPR036440">
    <property type="entry name" value="Peptidase_C15-like_sf"/>
</dbReference>
<keyword evidence="7" id="KW-1185">Reference proteome</keyword>
<dbReference type="InterPro" id="IPR016125">
    <property type="entry name" value="Peptidase_C15-like"/>
</dbReference>
<evidence type="ECO:0000313" key="6">
    <source>
        <dbReference type="EMBL" id="CAH1640047.1"/>
    </source>
</evidence>
<dbReference type="PANTHER" id="PTHR23402:SF1">
    <property type="entry name" value="PYROGLUTAMYL-PEPTIDASE I"/>
    <property type="match status" value="1"/>
</dbReference>
<evidence type="ECO:0000313" key="7">
    <source>
        <dbReference type="Proteomes" id="UP001153321"/>
    </source>
</evidence>
<dbReference type="EMBL" id="LR824551">
    <property type="protein sequence ID" value="CAH1640047.1"/>
    <property type="molecule type" value="Genomic_DNA"/>
</dbReference>
<dbReference type="SUPFAM" id="SSF53182">
    <property type="entry name" value="Pyrrolidone carboxyl peptidase (pyroglutamate aminopeptidase)"/>
    <property type="match status" value="1"/>
</dbReference>
<evidence type="ECO:0000256" key="4">
    <source>
        <dbReference type="ARBA" id="ARBA00022801"/>
    </source>
</evidence>
<organism evidence="6 7">
    <name type="scientific">Spodoptera littoralis</name>
    <name type="common">Egyptian cotton leafworm</name>
    <dbReference type="NCBI Taxonomy" id="7109"/>
    <lineage>
        <taxon>Eukaryota</taxon>
        <taxon>Metazoa</taxon>
        <taxon>Ecdysozoa</taxon>
        <taxon>Arthropoda</taxon>
        <taxon>Hexapoda</taxon>
        <taxon>Insecta</taxon>
        <taxon>Pterygota</taxon>
        <taxon>Neoptera</taxon>
        <taxon>Endopterygota</taxon>
        <taxon>Lepidoptera</taxon>
        <taxon>Glossata</taxon>
        <taxon>Ditrysia</taxon>
        <taxon>Noctuoidea</taxon>
        <taxon>Noctuidae</taxon>
        <taxon>Amphipyrinae</taxon>
        <taxon>Spodoptera</taxon>
    </lineage>
</organism>
<keyword evidence="3" id="KW-0645">Protease</keyword>
<protein>
    <recommendedName>
        <fullName evidence="8">Pyroglutamyl-peptidase I</fullName>
    </recommendedName>
</protein>
<dbReference type="GO" id="GO:0016920">
    <property type="term" value="F:pyroglutamyl-peptidase activity"/>
    <property type="evidence" value="ECO:0007669"/>
    <property type="project" value="InterPro"/>
</dbReference>
<dbReference type="Pfam" id="PF01470">
    <property type="entry name" value="Peptidase_C15"/>
    <property type="match status" value="1"/>
</dbReference>
<evidence type="ECO:0008006" key="8">
    <source>
        <dbReference type="Google" id="ProtNLM"/>
    </source>
</evidence>
<dbReference type="GO" id="GO:0006508">
    <property type="term" value="P:proteolysis"/>
    <property type="evidence" value="ECO:0007669"/>
    <property type="project" value="UniProtKB-KW"/>
</dbReference>
<dbReference type="AlphaFoldDB" id="A0A9P0I2T5"/>
<dbReference type="GO" id="GO:0005829">
    <property type="term" value="C:cytosol"/>
    <property type="evidence" value="ECO:0007669"/>
    <property type="project" value="InterPro"/>
</dbReference>
<dbReference type="PIRSF" id="PIRSF015592">
    <property type="entry name" value="Prld-crbxl_pptds"/>
    <property type="match status" value="1"/>
</dbReference>
<gene>
    <name evidence="6" type="ORF">SPLIT_LOCUS5403</name>
</gene>
<evidence type="ECO:0000256" key="5">
    <source>
        <dbReference type="ARBA" id="ARBA00022807"/>
    </source>
</evidence>
<dbReference type="PANTHER" id="PTHR23402">
    <property type="entry name" value="PROTEASE FAMILY C15 PYROGLUTAMYL-PEPTIDASE I-RELATED"/>
    <property type="match status" value="1"/>
</dbReference>
<evidence type="ECO:0000256" key="1">
    <source>
        <dbReference type="ARBA" id="ARBA00006641"/>
    </source>
</evidence>
<reference evidence="6" key="1">
    <citation type="submission" date="2022-02" db="EMBL/GenBank/DDBJ databases">
        <authorList>
            <person name="King R."/>
        </authorList>
    </citation>
    <scope>NUCLEOTIDE SEQUENCE</scope>
</reference>
<proteinExistence type="inferred from homology"/>
<evidence type="ECO:0000256" key="2">
    <source>
        <dbReference type="ARBA" id="ARBA00022490"/>
    </source>
</evidence>
<dbReference type="InterPro" id="IPR000816">
    <property type="entry name" value="Peptidase_C15"/>
</dbReference>
<name>A0A9P0I2T5_SPOLI</name>
<sequence>MGTKRVLLTGFGPFPGAETNVSWEGVKSLNKEGIENELDINLFQEQIEVRYGFVEGCVPKLWAKYQPDLTIHVGVKPGISTLALELQASREGYDRVDTAFSCPAEQKHSCDGPEVISTEMCLKELEEQFNKSSPVEELKAEVSIDAGKYVCEYTYYTSLVHGPHCPQRTLFIHVPVNSCPKQIALCLEHMLDVDDKIYIRGSEMYVFTQLFILLKP</sequence>
<keyword evidence="2" id="KW-0963">Cytoplasm</keyword>